<feature type="domain" description="MRH" evidence="12">
    <location>
        <begin position="26"/>
        <end position="167"/>
    </location>
</feature>
<evidence type="ECO:0000256" key="6">
    <source>
        <dbReference type="ARBA" id="ARBA00023136"/>
    </source>
</evidence>
<keyword evidence="7" id="KW-1015">Disulfide bond</keyword>
<dbReference type="GO" id="GO:0010008">
    <property type="term" value="C:endosome membrane"/>
    <property type="evidence" value="ECO:0007669"/>
    <property type="project" value="UniProtKB-SubCell"/>
</dbReference>
<dbReference type="InterPro" id="IPR028927">
    <property type="entry name" value="Man-6-P_rcpt"/>
</dbReference>
<keyword evidence="5 10" id="KW-1133">Transmembrane helix</keyword>
<evidence type="ECO:0000256" key="11">
    <source>
        <dbReference type="SAM" id="SignalP"/>
    </source>
</evidence>
<dbReference type="OrthoDB" id="4504960at2759"/>
<comment type="subcellular location">
    <subcellularLocation>
        <location evidence="1">Endomembrane system</location>
    </subcellularLocation>
</comment>
<evidence type="ECO:0000313" key="14">
    <source>
        <dbReference type="Proteomes" id="UP000305948"/>
    </source>
</evidence>
<keyword evidence="2" id="KW-0813">Transport</keyword>
<keyword evidence="3 10" id="KW-0812">Transmembrane</keyword>
<dbReference type="SUPFAM" id="SSF50911">
    <property type="entry name" value="Mannose 6-phosphate receptor domain"/>
    <property type="match status" value="1"/>
</dbReference>
<gene>
    <name evidence="13" type="ORF">OE88DRAFT_1730272</name>
</gene>
<keyword evidence="4 11" id="KW-0732">Signal</keyword>
<dbReference type="PANTHER" id="PTHR15071:SF0">
    <property type="entry name" value="MANNOSE 6-PHOSPHATE RECEPTOR-LIKE PROTEIN 1"/>
    <property type="match status" value="1"/>
</dbReference>
<feature type="signal peptide" evidence="11">
    <location>
        <begin position="1"/>
        <end position="23"/>
    </location>
</feature>
<evidence type="ECO:0000256" key="7">
    <source>
        <dbReference type="ARBA" id="ARBA00023157"/>
    </source>
</evidence>
<proteinExistence type="predicted"/>
<keyword evidence="13" id="KW-0675">Receptor</keyword>
<dbReference type="SMART" id="SM01404">
    <property type="entry name" value="CIMR"/>
    <property type="match status" value="1"/>
</dbReference>
<keyword evidence="14" id="KW-1185">Reference proteome</keyword>
<dbReference type="GO" id="GO:0007034">
    <property type="term" value="P:vacuolar transport"/>
    <property type="evidence" value="ECO:0007669"/>
    <property type="project" value="TreeGrafter"/>
</dbReference>
<keyword evidence="6 10" id="KW-0472">Membrane</keyword>
<organism evidence="13 14">
    <name type="scientific">Heliocybe sulcata</name>
    <dbReference type="NCBI Taxonomy" id="5364"/>
    <lineage>
        <taxon>Eukaryota</taxon>
        <taxon>Fungi</taxon>
        <taxon>Dikarya</taxon>
        <taxon>Basidiomycota</taxon>
        <taxon>Agaricomycotina</taxon>
        <taxon>Agaricomycetes</taxon>
        <taxon>Gloeophyllales</taxon>
        <taxon>Gloeophyllaceae</taxon>
        <taxon>Heliocybe</taxon>
    </lineage>
</organism>
<sequence>MVLLSSMNVLAFLVLLFLSVAYADEKACTARDGDKYYDLSPLSASTDYVYKASDGSEYYINVCRSVTTETWAIEEEQDVAVFKRTTEERGDLSLGSVNTTLAIHDGHPLLYLTNGSPCPTITQLRASSVIRYICDTSVFAAGQPQLIAELPGCSFFFEWRTHYACPTNESGGAGGVVVVLATVALIALMLYIVGGTLYNRYVLNLRGFDQLPRISLFSLTDTLELCNRITDRVLPRPAPYSNSFNHQPRAWNTGPRNGSRQGSGYERLAASDDERQGMLNEEEEDDGDHTPVQADTRVEHAPKQPTESA</sequence>
<dbReference type="STRING" id="5364.A0A5C3NG06"/>
<dbReference type="EMBL" id="ML213503">
    <property type="protein sequence ID" value="TFK56829.1"/>
    <property type="molecule type" value="Genomic_DNA"/>
</dbReference>
<evidence type="ECO:0000256" key="8">
    <source>
        <dbReference type="ARBA" id="ARBA00023180"/>
    </source>
</evidence>
<name>A0A5C3NG06_9AGAM</name>
<dbReference type="AlphaFoldDB" id="A0A5C3NG06"/>
<evidence type="ECO:0000313" key="13">
    <source>
        <dbReference type="EMBL" id="TFK56829.1"/>
    </source>
</evidence>
<evidence type="ECO:0000259" key="12">
    <source>
        <dbReference type="PROSITE" id="PS51914"/>
    </source>
</evidence>
<dbReference type="GO" id="GO:0000139">
    <property type="term" value="C:Golgi membrane"/>
    <property type="evidence" value="ECO:0007669"/>
    <property type="project" value="UniProtKB-SubCell"/>
</dbReference>
<dbReference type="Proteomes" id="UP000305948">
    <property type="component" value="Unassembled WGS sequence"/>
</dbReference>
<keyword evidence="8" id="KW-0325">Glycoprotein</keyword>
<evidence type="ECO:0000256" key="9">
    <source>
        <dbReference type="SAM" id="MobiDB-lite"/>
    </source>
</evidence>
<feature type="transmembrane region" description="Helical" evidence="10">
    <location>
        <begin position="173"/>
        <end position="198"/>
    </location>
</feature>
<evidence type="ECO:0000256" key="1">
    <source>
        <dbReference type="ARBA" id="ARBA00004308"/>
    </source>
</evidence>
<dbReference type="InterPro" id="IPR044865">
    <property type="entry name" value="MRH_dom"/>
</dbReference>
<dbReference type="PANTHER" id="PTHR15071">
    <property type="entry name" value="MANNOSE-6-PHOSPHATE RECEPTOR FAMILY MEMBER"/>
    <property type="match status" value="1"/>
</dbReference>
<accession>A0A5C3NG06</accession>
<dbReference type="PROSITE" id="PS51914">
    <property type="entry name" value="MRH"/>
    <property type="match status" value="1"/>
</dbReference>
<dbReference type="InterPro" id="IPR009011">
    <property type="entry name" value="Man6P_isomerase_rcpt-bd_dom_sf"/>
</dbReference>
<evidence type="ECO:0000256" key="10">
    <source>
        <dbReference type="SAM" id="Phobius"/>
    </source>
</evidence>
<evidence type="ECO:0000256" key="3">
    <source>
        <dbReference type="ARBA" id="ARBA00022692"/>
    </source>
</evidence>
<feature type="chain" id="PRO_5022670015" evidence="11">
    <location>
        <begin position="24"/>
        <end position="309"/>
    </location>
</feature>
<dbReference type="Pfam" id="PF02157">
    <property type="entry name" value="Man-6-P_recep"/>
    <property type="match status" value="1"/>
</dbReference>
<dbReference type="Gene3D" id="2.70.130.10">
    <property type="entry name" value="Mannose-6-phosphate receptor binding domain"/>
    <property type="match status" value="1"/>
</dbReference>
<feature type="region of interest" description="Disordered" evidence="9">
    <location>
        <begin position="244"/>
        <end position="309"/>
    </location>
</feature>
<evidence type="ECO:0000256" key="2">
    <source>
        <dbReference type="ARBA" id="ARBA00022448"/>
    </source>
</evidence>
<reference evidence="13 14" key="1">
    <citation type="journal article" date="2019" name="Nat. Ecol. Evol.">
        <title>Megaphylogeny resolves global patterns of mushroom evolution.</title>
        <authorList>
            <person name="Varga T."/>
            <person name="Krizsan K."/>
            <person name="Foldi C."/>
            <person name="Dima B."/>
            <person name="Sanchez-Garcia M."/>
            <person name="Sanchez-Ramirez S."/>
            <person name="Szollosi G.J."/>
            <person name="Szarkandi J.G."/>
            <person name="Papp V."/>
            <person name="Albert L."/>
            <person name="Andreopoulos W."/>
            <person name="Angelini C."/>
            <person name="Antonin V."/>
            <person name="Barry K.W."/>
            <person name="Bougher N.L."/>
            <person name="Buchanan P."/>
            <person name="Buyck B."/>
            <person name="Bense V."/>
            <person name="Catcheside P."/>
            <person name="Chovatia M."/>
            <person name="Cooper J."/>
            <person name="Damon W."/>
            <person name="Desjardin D."/>
            <person name="Finy P."/>
            <person name="Geml J."/>
            <person name="Haridas S."/>
            <person name="Hughes K."/>
            <person name="Justo A."/>
            <person name="Karasinski D."/>
            <person name="Kautmanova I."/>
            <person name="Kiss B."/>
            <person name="Kocsube S."/>
            <person name="Kotiranta H."/>
            <person name="LaButti K.M."/>
            <person name="Lechner B.E."/>
            <person name="Liimatainen K."/>
            <person name="Lipzen A."/>
            <person name="Lukacs Z."/>
            <person name="Mihaltcheva S."/>
            <person name="Morgado L.N."/>
            <person name="Niskanen T."/>
            <person name="Noordeloos M.E."/>
            <person name="Ohm R.A."/>
            <person name="Ortiz-Santana B."/>
            <person name="Ovrebo C."/>
            <person name="Racz N."/>
            <person name="Riley R."/>
            <person name="Savchenko A."/>
            <person name="Shiryaev A."/>
            <person name="Soop K."/>
            <person name="Spirin V."/>
            <person name="Szebenyi C."/>
            <person name="Tomsovsky M."/>
            <person name="Tulloss R.E."/>
            <person name="Uehling J."/>
            <person name="Grigoriev I.V."/>
            <person name="Vagvolgyi C."/>
            <person name="Papp T."/>
            <person name="Martin F.M."/>
            <person name="Miettinen O."/>
            <person name="Hibbett D.S."/>
            <person name="Nagy L.G."/>
        </authorList>
    </citation>
    <scope>NUCLEOTIDE SEQUENCE [LARGE SCALE GENOMIC DNA]</scope>
    <source>
        <strain evidence="13 14">OMC1185</strain>
    </source>
</reference>
<evidence type="ECO:0000256" key="4">
    <source>
        <dbReference type="ARBA" id="ARBA00022729"/>
    </source>
</evidence>
<evidence type="ECO:0000256" key="5">
    <source>
        <dbReference type="ARBA" id="ARBA00022989"/>
    </source>
</evidence>
<protein>
    <submittedName>
        <fullName evidence="13">Mannose 6-phosphate receptor domain-containing protein</fullName>
    </submittedName>
</protein>
<dbReference type="GO" id="GO:0005770">
    <property type="term" value="C:late endosome"/>
    <property type="evidence" value="ECO:0007669"/>
    <property type="project" value="TreeGrafter"/>
</dbReference>